<dbReference type="GO" id="GO:0019843">
    <property type="term" value="F:rRNA binding"/>
    <property type="evidence" value="ECO:0007669"/>
    <property type="project" value="UniProtKB-UniRule"/>
</dbReference>
<evidence type="ECO:0000256" key="8">
    <source>
        <dbReference type="RuleBase" id="RU003699"/>
    </source>
</evidence>
<dbReference type="Gene3D" id="1.10.1050.10">
    <property type="entry name" value="Ribosomal Protein S4 Delta 41, Chain A, domain 1"/>
    <property type="match status" value="1"/>
</dbReference>
<gene>
    <name evidence="7 11" type="primary">rpsD</name>
</gene>
<name>A0A0H4T9Z4_9BACT</name>
<feature type="domain" description="Small ribosomal subunit protein uS4 N-terminal" evidence="10">
    <location>
        <begin position="3"/>
        <end position="97"/>
    </location>
</feature>
<proteinExistence type="inferred from homology"/>
<dbReference type="CDD" id="cd00165">
    <property type="entry name" value="S4"/>
    <property type="match status" value="1"/>
</dbReference>
<dbReference type="FunFam" id="1.10.1050.10:FF:000001">
    <property type="entry name" value="30S ribosomal protein S4"/>
    <property type="match status" value="1"/>
</dbReference>
<evidence type="ECO:0000256" key="2">
    <source>
        <dbReference type="ARBA" id="ARBA00022730"/>
    </source>
</evidence>
<dbReference type="PANTHER" id="PTHR11831:SF4">
    <property type="entry name" value="SMALL RIBOSOMAL SUBUNIT PROTEIN US4M"/>
    <property type="match status" value="1"/>
</dbReference>
<comment type="similarity">
    <text evidence="1 7 8">Belongs to the universal ribosomal protein uS4 family.</text>
</comment>
<evidence type="ECO:0000256" key="4">
    <source>
        <dbReference type="ARBA" id="ARBA00022980"/>
    </source>
</evidence>
<keyword evidence="3 7" id="KW-0694">RNA-binding</keyword>
<dbReference type="FunFam" id="3.10.290.10:FF:000001">
    <property type="entry name" value="30S ribosomal protein S4"/>
    <property type="match status" value="1"/>
</dbReference>
<comment type="function">
    <text evidence="7">One of the primary rRNA binding proteins, it binds directly to 16S rRNA where it nucleates assembly of the body of the 30S subunit.</text>
</comment>
<dbReference type="NCBIfam" id="NF003717">
    <property type="entry name" value="PRK05327.1"/>
    <property type="match status" value="1"/>
</dbReference>
<reference evidence="11" key="1">
    <citation type="journal article" date="2015" name="ISME J.">
        <title>Aquifer environment selects for microbial species cohorts in sediment and groundwater.</title>
        <authorList>
            <person name="Hug L.A."/>
            <person name="Thomas B.C."/>
            <person name="Brown C.T."/>
            <person name="Frischkorn K.R."/>
            <person name="Williams K.H."/>
            <person name="Tringe S.G."/>
            <person name="Banfield J.F."/>
        </authorList>
    </citation>
    <scope>NUCLEOTIDE SEQUENCE</scope>
</reference>
<dbReference type="PANTHER" id="PTHR11831">
    <property type="entry name" value="30S 40S RIBOSOMAL PROTEIN"/>
    <property type="match status" value="1"/>
</dbReference>
<dbReference type="InterPro" id="IPR005709">
    <property type="entry name" value="Ribosomal_uS4_bac-type"/>
</dbReference>
<dbReference type="InterPro" id="IPR001912">
    <property type="entry name" value="Ribosomal_uS4_N"/>
</dbReference>
<dbReference type="SUPFAM" id="SSF55174">
    <property type="entry name" value="Alpha-L RNA-binding motif"/>
    <property type="match status" value="1"/>
</dbReference>
<dbReference type="InterPro" id="IPR022801">
    <property type="entry name" value="Ribosomal_uS4"/>
</dbReference>
<dbReference type="GO" id="GO:0042274">
    <property type="term" value="P:ribosomal small subunit biogenesis"/>
    <property type="evidence" value="ECO:0007669"/>
    <property type="project" value="TreeGrafter"/>
</dbReference>
<dbReference type="InterPro" id="IPR018079">
    <property type="entry name" value="Ribosomal_uS4_CS"/>
</dbReference>
<organism evidence="11">
    <name type="scientific">uncultured bacterium Rifle_16ft_4_minimus_7469</name>
    <dbReference type="NCBI Taxonomy" id="1665162"/>
    <lineage>
        <taxon>Bacteria</taxon>
        <taxon>environmental samples</taxon>
    </lineage>
</organism>
<evidence type="ECO:0000256" key="6">
    <source>
        <dbReference type="ARBA" id="ARBA00035254"/>
    </source>
</evidence>
<sequence>MGRYTGSVCRLCRREGMKLYLKGEKCYTEKCPVHKRPAPPGMHGVSRRKMSEFGVRLREKQKLRRIYGLHETQFKTYFHRAAGAKGVTGTRLLQLLETRLDNVIYRLGMAASRKEARQIVAHGHVAVDGHQVTIPSYQVRPGQTVGPSHAEHAHPRMKELAAAAAAGRRAPSWIEVDPARLQARVLALPAREEIDVPVQEHLIVEYYSR</sequence>
<dbReference type="PROSITE" id="PS50889">
    <property type="entry name" value="S4"/>
    <property type="match status" value="1"/>
</dbReference>
<evidence type="ECO:0000256" key="5">
    <source>
        <dbReference type="ARBA" id="ARBA00023274"/>
    </source>
</evidence>
<dbReference type="InterPro" id="IPR036986">
    <property type="entry name" value="S4_RNA-bd_sf"/>
</dbReference>
<dbReference type="NCBIfam" id="TIGR01017">
    <property type="entry name" value="rpsD_bact"/>
    <property type="match status" value="1"/>
</dbReference>
<accession>A0A0H4T9Z4</accession>
<dbReference type="AlphaFoldDB" id="A0A0H4T9Z4"/>
<dbReference type="SMART" id="SM01390">
    <property type="entry name" value="Ribosomal_S4"/>
    <property type="match status" value="1"/>
</dbReference>
<dbReference type="Gene3D" id="3.10.290.10">
    <property type="entry name" value="RNA-binding S4 domain"/>
    <property type="match status" value="1"/>
</dbReference>
<evidence type="ECO:0000313" key="11">
    <source>
        <dbReference type="EMBL" id="AKQ04753.1"/>
    </source>
</evidence>
<dbReference type="Pfam" id="PF01479">
    <property type="entry name" value="S4"/>
    <property type="match status" value="1"/>
</dbReference>
<evidence type="ECO:0000256" key="1">
    <source>
        <dbReference type="ARBA" id="ARBA00007465"/>
    </source>
</evidence>
<feature type="domain" description="RNA-binding S4" evidence="9">
    <location>
        <begin position="98"/>
        <end position="162"/>
    </location>
</feature>
<evidence type="ECO:0000256" key="7">
    <source>
        <dbReference type="HAMAP-Rule" id="MF_01306"/>
    </source>
</evidence>
<dbReference type="HAMAP" id="MF_01306_B">
    <property type="entry name" value="Ribosomal_uS4_B"/>
    <property type="match status" value="1"/>
</dbReference>
<comment type="subunit">
    <text evidence="7">Part of the 30S ribosomal subunit. Contacts protein S5. The interaction surface between S4 and S5 is involved in control of translational fidelity.</text>
</comment>
<dbReference type="EMBL" id="KT007048">
    <property type="protein sequence ID" value="AKQ04753.1"/>
    <property type="molecule type" value="Genomic_DNA"/>
</dbReference>
<keyword evidence="2 7" id="KW-0699">rRNA-binding</keyword>
<evidence type="ECO:0000259" key="9">
    <source>
        <dbReference type="SMART" id="SM00363"/>
    </source>
</evidence>
<dbReference type="GO" id="GO:0015935">
    <property type="term" value="C:small ribosomal subunit"/>
    <property type="evidence" value="ECO:0007669"/>
    <property type="project" value="InterPro"/>
</dbReference>
<dbReference type="PROSITE" id="PS00632">
    <property type="entry name" value="RIBOSOMAL_S4"/>
    <property type="match status" value="1"/>
</dbReference>
<dbReference type="GO" id="GO:0003735">
    <property type="term" value="F:structural constituent of ribosome"/>
    <property type="evidence" value="ECO:0007669"/>
    <property type="project" value="InterPro"/>
</dbReference>
<keyword evidence="5 7" id="KW-0687">Ribonucleoprotein</keyword>
<keyword evidence="4 7" id="KW-0689">Ribosomal protein</keyword>
<dbReference type="InterPro" id="IPR002942">
    <property type="entry name" value="S4_RNA-bd"/>
</dbReference>
<evidence type="ECO:0000259" key="10">
    <source>
        <dbReference type="SMART" id="SM01390"/>
    </source>
</evidence>
<dbReference type="SMART" id="SM00363">
    <property type="entry name" value="S4"/>
    <property type="match status" value="1"/>
</dbReference>
<comment type="function">
    <text evidence="7">With S5 and S12 plays an important role in translational accuracy.</text>
</comment>
<protein>
    <recommendedName>
        <fullName evidence="6 7">Small ribosomal subunit protein uS4</fullName>
    </recommendedName>
</protein>
<dbReference type="Pfam" id="PF00163">
    <property type="entry name" value="Ribosomal_S4"/>
    <property type="match status" value="1"/>
</dbReference>
<evidence type="ECO:0000256" key="3">
    <source>
        <dbReference type="ARBA" id="ARBA00022884"/>
    </source>
</evidence>
<dbReference type="GO" id="GO:0006412">
    <property type="term" value="P:translation"/>
    <property type="evidence" value="ECO:0007669"/>
    <property type="project" value="UniProtKB-UniRule"/>
</dbReference>